<feature type="region of interest" description="Disordered" evidence="2">
    <location>
        <begin position="23"/>
        <end position="47"/>
    </location>
</feature>
<dbReference type="Pfam" id="PF25973">
    <property type="entry name" value="BSH_CzcB"/>
    <property type="match status" value="1"/>
</dbReference>
<protein>
    <submittedName>
        <fullName evidence="8">Heavy metal RND efflux membrane fusion protein,CzcB family</fullName>
    </submittedName>
</protein>
<dbReference type="InterPro" id="IPR051909">
    <property type="entry name" value="MFP_Cation_Efflux"/>
</dbReference>
<evidence type="ECO:0000313" key="9">
    <source>
        <dbReference type="Proteomes" id="UP000008871"/>
    </source>
</evidence>
<dbReference type="InterPro" id="IPR058647">
    <property type="entry name" value="BSH_CzcB-like"/>
</dbReference>
<dbReference type="Pfam" id="PF25975">
    <property type="entry name" value="CzcB_C"/>
    <property type="match status" value="1"/>
</dbReference>
<dbReference type="eggNOG" id="COG0845">
    <property type="taxonomic scope" value="Bacteria"/>
</dbReference>
<evidence type="ECO:0000259" key="6">
    <source>
        <dbReference type="Pfam" id="PF25973"/>
    </source>
</evidence>
<reference evidence="8 9" key="1">
    <citation type="journal article" date="2006" name="Nat. Biotechnol.">
        <title>Genome sequence of the ubiquitous hydrocarbon-degrading marine bacterium Alcanivorax borkumensis.</title>
        <authorList>
            <person name="Schneiker S."/>
            <person name="Martins dos Santos V.A.P."/>
            <person name="Bartels D."/>
            <person name="Bekel T."/>
            <person name="Brecht M."/>
            <person name="Buhrmester J."/>
            <person name="Chernikova T.N."/>
            <person name="Denaro R."/>
            <person name="Ferrer M."/>
            <person name="Gertler C."/>
            <person name="Goesmann A."/>
            <person name="Golyshina O.V."/>
            <person name="Kaminski F."/>
            <person name="Khachane A.N."/>
            <person name="Lang S."/>
            <person name="Linke B."/>
            <person name="McHardy A.C."/>
            <person name="Meyer F."/>
            <person name="Nechitaylo T."/>
            <person name="Puehler A."/>
            <person name="Regenhardt D."/>
            <person name="Rupp O."/>
            <person name="Sabirova J.S."/>
            <person name="Selbitschka W."/>
            <person name="Yakimov M.M."/>
            <person name="Timmis K.N."/>
            <person name="Vorhoelter F.-J."/>
            <person name="Weidner S."/>
            <person name="Kaiser O."/>
            <person name="Golyshin P.N."/>
        </authorList>
    </citation>
    <scope>NUCLEOTIDE SEQUENCE [LARGE SCALE GENOMIC DNA]</scope>
    <source>
        <strain evidence="9">ATCC 700651 / DSM 11573 / NCIMB 13689 / SK2</strain>
    </source>
</reference>
<feature type="signal peptide" evidence="3">
    <location>
        <begin position="1"/>
        <end position="21"/>
    </location>
</feature>
<dbReference type="SUPFAM" id="SSF111369">
    <property type="entry name" value="HlyD-like secretion proteins"/>
    <property type="match status" value="1"/>
</dbReference>
<dbReference type="GO" id="GO:0046914">
    <property type="term" value="F:transition metal ion binding"/>
    <property type="evidence" value="ECO:0007669"/>
    <property type="project" value="TreeGrafter"/>
</dbReference>
<dbReference type="AlphaFoldDB" id="Q0VPR8"/>
<name>Q0VPR8_ALCBS</name>
<feature type="compositionally biased region" description="Basic and acidic residues" evidence="2">
    <location>
        <begin position="26"/>
        <end position="38"/>
    </location>
</feature>
<dbReference type="InterPro" id="IPR058792">
    <property type="entry name" value="Beta-barrel_RND_2"/>
</dbReference>
<dbReference type="EMBL" id="AM286690">
    <property type="protein sequence ID" value="CAL16830.1"/>
    <property type="molecule type" value="Genomic_DNA"/>
</dbReference>
<dbReference type="Gene3D" id="2.40.50.100">
    <property type="match status" value="1"/>
</dbReference>
<feature type="domain" description="CzcB-like C-terminal circularly permuted SH3-like" evidence="7">
    <location>
        <begin position="338"/>
        <end position="397"/>
    </location>
</feature>
<dbReference type="Gene3D" id="2.40.420.20">
    <property type="match status" value="1"/>
</dbReference>
<feature type="domain" description="CzcB N-terminal" evidence="5">
    <location>
        <begin position="45"/>
        <end position="134"/>
    </location>
</feature>
<sequence length="409" mass="44518">MKMLVTLSTLYLLTLSSLVTASGGHGHGEDDHDAHKQETTGPNGGHLLKERDITLEVLKTESGGLASLQAWVTRDNKPVDDLILSATLTRLDGVQKRVTFQQDDHHWKGKQKIQPPHSFDVSFDLKLDGEHHQWQWPSYEGRVAISAEAAEKAGITTKKASGGVIATQTHAYGRLVIAPEHQADLRARFPGLIKSITASVGDAVSKGEILAVIESNDSLRGYRLRAPFSGVIHQRHANAGEVAGQQPLLTLINSESLWAELTLFPQQRAAVKKGQAVTLHLGERQWQSQIKSLVPAPDTGSVPAMIARVSLDNSDGRLAPGDFVEAVITTGNHSVPLRVDNRALQEMEGKTVVFLNGAEAYESRALTLGRRDNRYSEVLDGLNPGDQYVVENSYLIKADILKAGAAHHH</sequence>
<dbReference type="KEGG" id="abo:ABO_1382"/>
<dbReference type="CDD" id="cd06850">
    <property type="entry name" value="biotinyl_domain"/>
    <property type="match status" value="1"/>
</dbReference>
<evidence type="ECO:0000256" key="3">
    <source>
        <dbReference type="SAM" id="SignalP"/>
    </source>
</evidence>
<evidence type="ECO:0000256" key="1">
    <source>
        <dbReference type="ARBA" id="ARBA00022448"/>
    </source>
</evidence>
<dbReference type="Pfam" id="PF25954">
    <property type="entry name" value="Beta-barrel_RND_2"/>
    <property type="match status" value="1"/>
</dbReference>
<feature type="chain" id="PRO_5004178912" evidence="3">
    <location>
        <begin position="22"/>
        <end position="409"/>
    </location>
</feature>
<proteinExistence type="predicted"/>
<dbReference type="GO" id="GO:0060003">
    <property type="term" value="P:copper ion export"/>
    <property type="evidence" value="ECO:0007669"/>
    <property type="project" value="TreeGrafter"/>
</dbReference>
<evidence type="ECO:0000259" key="4">
    <source>
        <dbReference type="Pfam" id="PF25954"/>
    </source>
</evidence>
<dbReference type="Proteomes" id="UP000008871">
    <property type="component" value="Chromosome"/>
</dbReference>
<keyword evidence="9" id="KW-1185">Reference proteome</keyword>
<organism evidence="8 9">
    <name type="scientific">Alcanivorax borkumensis (strain ATCC 700651 / DSM 11573 / NCIMB 13689 / SK2)</name>
    <dbReference type="NCBI Taxonomy" id="393595"/>
    <lineage>
        <taxon>Bacteria</taxon>
        <taxon>Pseudomonadati</taxon>
        <taxon>Pseudomonadota</taxon>
        <taxon>Gammaproteobacteria</taxon>
        <taxon>Oceanospirillales</taxon>
        <taxon>Alcanivoracaceae</taxon>
        <taxon>Alcanivorax</taxon>
    </lineage>
</organism>
<dbReference type="RefSeq" id="WP_011588663.1">
    <property type="nucleotide sequence ID" value="NC_008260.1"/>
</dbReference>
<gene>
    <name evidence="8" type="primary">czcB3</name>
    <name evidence="8" type="ordered locus">ABO_1382</name>
</gene>
<keyword evidence="1" id="KW-0813">Transport</keyword>
<evidence type="ECO:0000259" key="7">
    <source>
        <dbReference type="Pfam" id="PF25975"/>
    </source>
</evidence>
<evidence type="ECO:0000256" key="2">
    <source>
        <dbReference type="SAM" id="MobiDB-lite"/>
    </source>
</evidence>
<feature type="domain" description="CzcB-like barrel-sandwich hybrid" evidence="6">
    <location>
        <begin position="183"/>
        <end position="244"/>
    </location>
</feature>
<dbReference type="GO" id="GO:0015679">
    <property type="term" value="P:plasma membrane copper ion transport"/>
    <property type="evidence" value="ECO:0007669"/>
    <property type="project" value="TreeGrafter"/>
</dbReference>
<dbReference type="STRING" id="393595.ABO_1382"/>
<dbReference type="InterPro" id="IPR058649">
    <property type="entry name" value="CzcB_C"/>
</dbReference>
<accession>Q0VPR8</accession>
<dbReference type="GO" id="GO:0030288">
    <property type="term" value="C:outer membrane-bounded periplasmic space"/>
    <property type="evidence" value="ECO:0007669"/>
    <property type="project" value="TreeGrafter"/>
</dbReference>
<evidence type="ECO:0000259" key="5">
    <source>
        <dbReference type="Pfam" id="PF25971"/>
    </source>
</evidence>
<dbReference type="PANTHER" id="PTHR30097:SF4">
    <property type="entry name" value="SLR6042 PROTEIN"/>
    <property type="match status" value="1"/>
</dbReference>
<dbReference type="Pfam" id="PF25971">
    <property type="entry name" value="CzcB_N"/>
    <property type="match status" value="1"/>
</dbReference>
<dbReference type="HOGENOM" id="CLU_018816_13_0_6"/>
<feature type="domain" description="CusB-like beta-barrel" evidence="4">
    <location>
        <begin position="257"/>
        <end position="329"/>
    </location>
</feature>
<evidence type="ECO:0000313" key="8">
    <source>
        <dbReference type="EMBL" id="CAL16830.1"/>
    </source>
</evidence>
<keyword evidence="3" id="KW-0732">Signal</keyword>
<dbReference type="PANTHER" id="PTHR30097">
    <property type="entry name" value="CATION EFFLUX SYSTEM PROTEIN CUSB"/>
    <property type="match status" value="1"/>
</dbReference>
<dbReference type="InterPro" id="IPR058646">
    <property type="entry name" value="CzcB_N"/>
</dbReference>